<feature type="transmembrane region" description="Helical" evidence="2">
    <location>
        <begin position="277"/>
        <end position="299"/>
    </location>
</feature>
<evidence type="ECO:0000313" key="4">
    <source>
        <dbReference type="Proteomes" id="UP000007110"/>
    </source>
</evidence>
<dbReference type="Proteomes" id="UP000007110">
    <property type="component" value="Unassembled WGS sequence"/>
</dbReference>
<feature type="compositionally biased region" description="Basic and acidic residues" evidence="1">
    <location>
        <begin position="78"/>
        <end position="90"/>
    </location>
</feature>
<reference evidence="4" key="1">
    <citation type="submission" date="2015-02" db="EMBL/GenBank/DDBJ databases">
        <title>Genome sequencing for Strongylocentrotus purpuratus.</title>
        <authorList>
            <person name="Murali S."/>
            <person name="Liu Y."/>
            <person name="Vee V."/>
            <person name="English A."/>
            <person name="Wang M."/>
            <person name="Skinner E."/>
            <person name="Han Y."/>
            <person name="Muzny D.M."/>
            <person name="Worley K.C."/>
            <person name="Gibbs R.A."/>
        </authorList>
    </citation>
    <scope>NUCLEOTIDE SEQUENCE</scope>
</reference>
<feature type="compositionally biased region" description="Basic residues" evidence="1">
    <location>
        <begin position="116"/>
        <end position="127"/>
    </location>
</feature>
<keyword evidence="4" id="KW-1185">Reference proteome</keyword>
<protein>
    <submittedName>
        <fullName evidence="3">Uncharacterized protein</fullName>
    </submittedName>
</protein>
<accession>A0A7M7HH99</accession>
<feature type="compositionally biased region" description="Basic and acidic residues" evidence="1">
    <location>
        <begin position="29"/>
        <end position="41"/>
    </location>
</feature>
<feature type="compositionally biased region" description="Polar residues" evidence="1">
    <location>
        <begin position="42"/>
        <end position="65"/>
    </location>
</feature>
<dbReference type="EnsemblMetazoa" id="XM_011669811">
    <property type="protein sequence ID" value="XP_011668113"/>
    <property type="gene ID" value="LOC100891083"/>
</dbReference>
<reference evidence="3" key="2">
    <citation type="submission" date="2021-01" db="UniProtKB">
        <authorList>
            <consortium name="EnsemblMetazoa"/>
        </authorList>
    </citation>
    <scope>IDENTIFICATION</scope>
</reference>
<feature type="region of interest" description="Disordered" evidence="1">
    <location>
        <begin position="1"/>
        <end position="127"/>
    </location>
</feature>
<evidence type="ECO:0000256" key="2">
    <source>
        <dbReference type="SAM" id="Phobius"/>
    </source>
</evidence>
<evidence type="ECO:0000256" key="1">
    <source>
        <dbReference type="SAM" id="MobiDB-lite"/>
    </source>
</evidence>
<feature type="transmembrane region" description="Helical" evidence="2">
    <location>
        <begin position="149"/>
        <end position="169"/>
    </location>
</feature>
<dbReference type="OrthoDB" id="10369453at2759"/>
<feature type="transmembrane region" description="Helical" evidence="2">
    <location>
        <begin position="210"/>
        <end position="232"/>
    </location>
</feature>
<feature type="compositionally biased region" description="Basic residues" evidence="1">
    <location>
        <begin position="97"/>
        <end position="108"/>
    </location>
</feature>
<keyword evidence="2" id="KW-1133">Transmembrane helix</keyword>
<keyword evidence="2" id="KW-0812">Transmembrane</keyword>
<organism evidence="3 4">
    <name type="scientific">Strongylocentrotus purpuratus</name>
    <name type="common">Purple sea urchin</name>
    <dbReference type="NCBI Taxonomy" id="7668"/>
    <lineage>
        <taxon>Eukaryota</taxon>
        <taxon>Metazoa</taxon>
        <taxon>Echinodermata</taxon>
        <taxon>Eleutherozoa</taxon>
        <taxon>Echinozoa</taxon>
        <taxon>Echinoidea</taxon>
        <taxon>Euechinoidea</taxon>
        <taxon>Echinacea</taxon>
        <taxon>Camarodonta</taxon>
        <taxon>Echinidea</taxon>
        <taxon>Strongylocentrotidae</taxon>
        <taxon>Strongylocentrotus</taxon>
    </lineage>
</organism>
<dbReference type="AlphaFoldDB" id="A0A7M7HH99"/>
<keyword evidence="2" id="KW-0472">Membrane</keyword>
<dbReference type="InParanoid" id="A0A7M7HH99"/>
<dbReference type="RefSeq" id="XP_011668113.1">
    <property type="nucleotide sequence ID" value="XM_011669811.2"/>
</dbReference>
<dbReference type="GeneID" id="100891083"/>
<feature type="region of interest" description="Disordered" evidence="1">
    <location>
        <begin position="319"/>
        <end position="344"/>
    </location>
</feature>
<proteinExistence type="predicted"/>
<dbReference type="OMA" id="IFACITS"/>
<dbReference type="KEGG" id="spu:100891083"/>
<sequence>METHNANIIHGKASTEGHNGGLHLPCNGVEKEGMSKERESNKTPASNGTCTMAIGTKSTNNQQRYMVTEQKNGRNGKAPKEVKSRAEGKRGTNSPKPKPRPSPKRHVSNKVDPKKSPPKKKKKKRNFRLGLGVRQRVDYGKLDTYNSRVGLSTGILQLVLSLEAVTLGALQCYFRPEYANIASVLFVWPSVGLCILSGIFGTWSHRKGTYVVYLYMLVSIFACITSCMMFGLEVQSSKELQRMCSESSVRSTSDDVTATNISDVVPADCSQNYGLNMAIAVILSIIALFQILISFVAAIGSSNVMCSKENHEILVEECLSDDDDGEPPPPNAGLPQIKRAAKRK</sequence>
<evidence type="ECO:0000313" key="3">
    <source>
        <dbReference type="EnsemblMetazoa" id="XP_011668113"/>
    </source>
</evidence>
<feature type="transmembrane region" description="Helical" evidence="2">
    <location>
        <begin position="181"/>
        <end position="203"/>
    </location>
</feature>
<name>A0A7M7HH99_STRPU</name>